<feature type="transmembrane region" description="Helical" evidence="1">
    <location>
        <begin position="21"/>
        <end position="43"/>
    </location>
</feature>
<dbReference type="EMBL" id="JAOPKB010000009">
    <property type="protein sequence ID" value="MCU4974063.1"/>
    <property type="molecule type" value="Genomic_DNA"/>
</dbReference>
<organism evidence="2 3">
    <name type="scientific">Natronoglomus mannanivorans</name>
    <dbReference type="NCBI Taxonomy" id="2979990"/>
    <lineage>
        <taxon>Archaea</taxon>
        <taxon>Methanobacteriati</taxon>
        <taxon>Methanobacteriota</taxon>
        <taxon>Stenosarchaea group</taxon>
        <taxon>Halobacteria</taxon>
        <taxon>Halobacteriales</taxon>
        <taxon>Natrialbaceae</taxon>
        <taxon>Natronoglomus</taxon>
    </lineage>
</organism>
<keyword evidence="1" id="KW-0472">Membrane</keyword>
<evidence type="ECO:0000256" key="1">
    <source>
        <dbReference type="SAM" id="Phobius"/>
    </source>
</evidence>
<protein>
    <submittedName>
        <fullName evidence="2">Uncharacterized protein</fullName>
    </submittedName>
</protein>
<reference evidence="2 3" key="1">
    <citation type="submission" date="2022-09" db="EMBL/GenBank/DDBJ databases">
        <title>Enrichment on poylsaccharides allowed isolation of novel metabolic and taxonomic groups of Haloarchaea.</title>
        <authorList>
            <person name="Sorokin D.Y."/>
            <person name="Elcheninov A.G."/>
            <person name="Khizhniak T.V."/>
            <person name="Kolganova T.V."/>
            <person name="Kublanov I.V."/>
        </authorList>
    </citation>
    <scope>NUCLEOTIDE SEQUENCE [LARGE SCALE GENOMIC DNA]</scope>
    <source>
        <strain evidence="2 3">AArc-m2/3/4</strain>
    </source>
</reference>
<evidence type="ECO:0000313" key="3">
    <source>
        <dbReference type="Proteomes" id="UP001320972"/>
    </source>
</evidence>
<dbReference type="RefSeq" id="WP_338008311.1">
    <property type="nucleotide sequence ID" value="NZ_JAOPKB010000009.1"/>
</dbReference>
<keyword evidence="1" id="KW-1133">Transmembrane helix</keyword>
<feature type="transmembrane region" description="Helical" evidence="1">
    <location>
        <begin position="49"/>
        <end position="74"/>
    </location>
</feature>
<accession>A0ABT2QGK8</accession>
<gene>
    <name evidence="2" type="ORF">OB955_15140</name>
</gene>
<keyword evidence="3" id="KW-1185">Reference proteome</keyword>
<name>A0ABT2QGK8_9EURY</name>
<evidence type="ECO:0000313" key="2">
    <source>
        <dbReference type="EMBL" id="MCU4974063.1"/>
    </source>
</evidence>
<sequence length="89" mass="9932">MFQYIRSIFASTFDHPAVASMFVVAILFAIAGAVFQYGTIPAFGWPRDMIAGFVGIYAVFFVMIGTVGYAVLFLMKYIARAWDRFDPVA</sequence>
<dbReference type="Proteomes" id="UP001320972">
    <property type="component" value="Unassembled WGS sequence"/>
</dbReference>
<comment type="caution">
    <text evidence="2">The sequence shown here is derived from an EMBL/GenBank/DDBJ whole genome shotgun (WGS) entry which is preliminary data.</text>
</comment>
<proteinExistence type="predicted"/>
<keyword evidence="1" id="KW-0812">Transmembrane</keyword>